<name>A0AAY4DUQ5_9TELE</name>
<evidence type="ECO:0000259" key="9">
    <source>
        <dbReference type="SMART" id="SM00670"/>
    </source>
</evidence>
<feature type="region of interest" description="Disordered" evidence="8">
    <location>
        <begin position="407"/>
        <end position="436"/>
    </location>
</feature>
<evidence type="ECO:0000256" key="8">
    <source>
        <dbReference type="SAM" id="MobiDB-lite"/>
    </source>
</evidence>
<accession>A0AAY4DUQ5</accession>
<evidence type="ECO:0000313" key="11">
    <source>
        <dbReference type="Proteomes" id="UP000694580"/>
    </source>
</evidence>
<dbReference type="GO" id="GO:0042162">
    <property type="term" value="F:telomeric DNA binding"/>
    <property type="evidence" value="ECO:0007669"/>
    <property type="project" value="TreeGrafter"/>
</dbReference>
<dbReference type="InterPro" id="IPR011990">
    <property type="entry name" value="TPR-like_helical_dom_sf"/>
</dbReference>
<dbReference type="Pfam" id="PF13638">
    <property type="entry name" value="PIN_4"/>
    <property type="match status" value="1"/>
</dbReference>
<feature type="region of interest" description="Disordered" evidence="8">
    <location>
        <begin position="573"/>
        <end position="605"/>
    </location>
</feature>
<feature type="domain" description="PIN" evidence="9">
    <location>
        <begin position="818"/>
        <end position="941"/>
    </location>
</feature>
<feature type="compositionally biased region" description="Acidic residues" evidence="8">
    <location>
        <begin position="507"/>
        <end position="516"/>
    </location>
</feature>
<dbReference type="InterPro" id="IPR018834">
    <property type="entry name" value="DNA/RNA-bd_Est1-type"/>
</dbReference>
<dbReference type="Gene3D" id="1.25.40.10">
    <property type="entry name" value="Tetratricopeptide repeat domain"/>
    <property type="match status" value="1"/>
</dbReference>
<comment type="subcellular location">
    <subcellularLocation>
        <location evidence="2">Cytoplasm</location>
    </subcellularLocation>
    <subcellularLocation>
        <location evidence="1 6">Nucleus</location>
    </subcellularLocation>
</comment>
<reference evidence="10" key="2">
    <citation type="submission" date="2025-08" db="UniProtKB">
        <authorList>
            <consortium name="Ensembl"/>
        </authorList>
    </citation>
    <scope>IDENTIFICATION</scope>
</reference>
<evidence type="ECO:0000256" key="2">
    <source>
        <dbReference type="ARBA" id="ARBA00004496"/>
    </source>
</evidence>
<evidence type="ECO:0000313" key="10">
    <source>
        <dbReference type="Ensembl" id="ENSDCDP00010049128.1"/>
    </source>
</evidence>
<keyword evidence="11" id="KW-1185">Reference proteome</keyword>
<feature type="compositionally biased region" description="Polar residues" evidence="8">
    <location>
        <begin position="596"/>
        <end position="605"/>
    </location>
</feature>
<dbReference type="InterPro" id="IPR019458">
    <property type="entry name" value="Est1-like_N"/>
</dbReference>
<dbReference type="AlphaFoldDB" id="A0AAY4DUQ5"/>
<feature type="compositionally biased region" description="Acidic residues" evidence="8">
    <location>
        <begin position="455"/>
        <end position="495"/>
    </location>
</feature>
<dbReference type="InterPro" id="IPR045153">
    <property type="entry name" value="Est1/Ebs1-like"/>
</dbReference>
<feature type="region of interest" description="Disordered" evidence="8">
    <location>
        <begin position="449"/>
        <end position="544"/>
    </location>
</feature>
<dbReference type="Pfam" id="PF10373">
    <property type="entry name" value="EST1_DNA_bind"/>
    <property type="match status" value="1"/>
</dbReference>
<dbReference type="InterPro" id="IPR002716">
    <property type="entry name" value="PIN_dom"/>
</dbReference>
<proteinExistence type="predicted"/>
<evidence type="ECO:0000256" key="1">
    <source>
        <dbReference type="ARBA" id="ARBA00004123"/>
    </source>
</evidence>
<dbReference type="GO" id="GO:0070034">
    <property type="term" value="F:telomerase RNA binding"/>
    <property type="evidence" value="ECO:0007669"/>
    <property type="project" value="TreeGrafter"/>
</dbReference>
<feature type="compositionally biased region" description="Basic and acidic residues" evidence="8">
    <location>
        <begin position="517"/>
        <end position="526"/>
    </location>
</feature>
<protein>
    <recommendedName>
        <fullName evidence="6">Nonsense-mediated mRNA decay factor</fullName>
    </recommendedName>
</protein>
<feature type="coiled-coil region" evidence="7">
    <location>
        <begin position="777"/>
        <end position="804"/>
    </location>
</feature>
<comment type="function">
    <text evidence="6">Plays a role in nonsense-mediated mRNA decay.</text>
</comment>
<dbReference type="GO" id="GO:0000184">
    <property type="term" value="P:nuclear-transcribed mRNA catabolic process, nonsense-mediated decay"/>
    <property type="evidence" value="ECO:0007669"/>
    <property type="project" value="UniProtKB-KW"/>
</dbReference>
<dbReference type="CDD" id="cd09884">
    <property type="entry name" value="PIN_Smg5-like"/>
    <property type="match status" value="1"/>
</dbReference>
<evidence type="ECO:0000256" key="3">
    <source>
        <dbReference type="ARBA" id="ARBA00022490"/>
    </source>
</evidence>
<feature type="compositionally biased region" description="Polar residues" evidence="8">
    <location>
        <begin position="573"/>
        <end position="588"/>
    </location>
</feature>
<dbReference type="GO" id="GO:0005697">
    <property type="term" value="C:telomerase holoenzyme complex"/>
    <property type="evidence" value="ECO:0007669"/>
    <property type="project" value="TreeGrafter"/>
</dbReference>
<gene>
    <name evidence="10" type="primary">SMG5</name>
</gene>
<dbReference type="GO" id="GO:0005737">
    <property type="term" value="C:cytoplasm"/>
    <property type="evidence" value="ECO:0007669"/>
    <property type="project" value="UniProtKB-SubCell"/>
</dbReference>
<dbReference type="PANTHER" id="PTHR15696">
    <property type="entry name" value="SMG-7 SUPPRESSOR WITH MORPHOLOGICAL EFFECT ON GENITALIA PROTEIN 7"/>
    <property type="match status" value="1"/>
</dbReference>
<dbReference type="SUPFAM" id="SSF48452">
    <property type="entry name" value="TPR-like"/>
    <property type="match status" value="1"/>
</dbReference>
<evidence type="ECO:0000256" key="4">
    <source>
        <dbReference type="ARBA" id="ARBA00023161"/>
    </source>
</evidence>
<dbReference type="GeneTree" id="ENSGT00940000154566"/>
<keyword evidence="4 6" id="KW-0866">Nonsense-mediated mRNA decay</keyword>
<keyword evidence="7" id="KW-0175">Coiled coil</keyword>
<evidence type="ECO:0000256" key="5">
    <source>
        <dbReference type="ARBA" id="ARBA00023242"/>
    </source>
</evidence>
<keyword evidence="5 6" id="KW-0539">Nucleus</keyword>
<dbReference type="PANTHER" id="PTHR15696:SF7">
    <property type="entry name" value="NONSENSE-MEDIATED MRNA DECAY FACTOR"/>
    <property type="match status" value="1"/>
</dbReference>
<dbReference type="Proteomes" id="UP000694580">
    <property type="component" value="Chromosome 5"/>
</dbReference>
<dbReference type="FunFam" id="3.40.50.1010:FF:000017">
    <property type="entry name" value="protein SMG5 isoform X2"/>
    <property type="match status" value="1"/>
</dbReference>
<dbReference type="Pfam" id="PF10374">
    <property type="entry name" value="EST1"/>
    <property type="match status" value="1"/>
</dbReference>
<evidence type="ECO:0000256" key="6">
    <source>
        <dbReference type="RuleBase" id="RU369098"/>
    </source>
</evidence>
<sequence>AAIMSGPGQDSEPEAKVLHIKRLYRAVVESVHKLDVIIGNKSSYREVFKPENISLRNKLRELCVKLMFLHPADYGRKAEELLWRKVYYEVIQVIKTNKKHIHSHSALECAYRTHLIAGVGFYQHLLLYIQSHYQLELQDCIDWTHVTDPLIGRKKPVSASPKEMEWAQMACHRCLVYLGDLARYQNELAGVEAEQLAERFYHQALSVAPHVGMPFNQLGTLAGSTFYNVEATYYYLRCIQSDTPFDGAYGNLKRLFDKAAKMYHQVKKQDMKKLSPSRQRSKDIKRLLVSFMYLQSLLQPKNSLVETELTSLCQSVLEDFNLVLFYLPTPTHASQSTSEEEEEHDTSCNILPDTLVFKMVVTCLMVVHSLKRGGSKQYSASIAFTLALFSHLVNHVNIRLQAELEEGEGPVPPLQSDNTGEASAKKLGIENQKQKRKFSRLSMLRRRRCARKEDDSDLSEGFESDEEEEDEDDGGSWESGSEEEGGTAFDVETDSDMNSQESRSDLEDIEDGEEEEGQRQTPREDGSITPPTSNGPLLSNDSSISSNLQAMSSQLFQAKRHFRLAPTFSNVLLRPQTTPSSGTANGNDNEVDSDSEGSVHSSQSVRSEKTLLERLEILTNQGLIQVVKVFVDWLRTNTDIIVMCAKSSQSLWNRLSVLLNLLPDGNLGWSPEVRQLVSECEQPGLVQTLLLPEDIALRHLPALSLAQRRLDLNRHRAAPSPLQESVVRLCCIRSFGHFLTNLQGNVLQYNSEAGIFTSISQWEQDNLVQQAKAQFRMAEEEARRNRLMRDMAQLRLQLEVSQLEGSLQQPKAQSSMSPYLVPDTSALCQHLGLLRQLAGSGCFIIIIPRTVIDGLDMLKKENAGARDGIRFLESEFRKGNRYIRCQKESGRSFERDKVKRQDIEAWHLYKMLDSCRQLTGSQSNGDEDTAGMVTILTGHSIEELAARSVPMKAAMGAVATAGMEMKNIVEFYRQWKEMG</sequence>
<dbReference type="Ensembl" id="ENSDCDT00010059493.1">
    <property type="protein sequence ID" value="ENSDCDP00010049128.1"/>
    <property type="gene ID" value="ENSDCDG00010029442.1"/>
</dbReference>
<reference evidence="10" key="3">
    <citation type="submission" date="2025-09" db="UniProtKB">
        <authorList>
            <consortium name="Ensembl"/>
        </authorList>
    </citation>
    <scope>IDENTIFICATION</scope>
</reference>
<organism evidence="10 11">
    <name type="scientific">Denticeps clupeoides</name>
    <name type="common">denticle herring</name>
    <dbReference type="NCBI Taxonomy" id="299321"/>
    <lineage>
        <taxon>Eukaryota</taxon>
        <taxon>Metazoa</taxon>
        <taxon>Chordata</taxon>
        <taxon>Craniata</taxon>
        <taxon>Vertebrata</taxon>
        <taxon>Euteleostomi</taxon>
        <taxon>Actinopterygii</taxon>
        <taxon>Neopterygii</taxon>
        <taxon>Teleostei</taxon>
        <taxon>Clupei</taxon>
        <taxon>Clupeiformes</taxon>
        <taxon>Denticipitoidei</taxon>
        <taxon>Denticipitidae</taxon>
        <taxon>Denticeps</taxon>
    </lineage>
</organism>
<dbReference type="SMART" id="SM00670">
    <property type="entry name" value="PINc"/>
    <property type="match status" value="1"/>
</dbReference>
<keyword evidence="3" id="KW-0963">Cytoplasm</keyword>
<reference evidence="10 11" key="1">
    <citation type="submission" date="2020-06" db="EMBL/GenBank/DDBJ databases">
        <authorList>
            <consortium name="Wellcome Sanger Institute Data Sharing"/>
        </authorList>
    </citation>
    <scope>NUCLEOTIDE SEQUENCE [LARGE SCALE GENOMIC DNA]</scope>
</reference>
<dbReference type="Gene3D" id="3.40.50.1010">
    <property type="entry name" value="5'-nuclease"/>
    <property type="match status" value="1"/>
</dbReference>
<evidence type="ECO:0000256" key="7">
    <source>
        <dbReference type="SAM" id="Coils"/>
    </source>
</evidence>